<dbReference type="Proteomes" id="UP000236736">
    <property type="component" value="Unassembled WGS sequence"/>
</dbReference>
<dbReference type="PANTHER" id="PTHR42923">
    <property type="entry name" value="PROTOPORPHYRINOGEN OXIDASE"/>
    <property type="match status" value="1"/>
</dbReference>
<dbReference type="PRINTS" id="PR00419">
    <property type="entry name" value="ADXRDTASE"/>
</dbReference>
<dbReference type="InterPro" id="IPR050464">
    <property type="entry name" value="Zeta_carotene_desat/Oxidored"/>
</dbReference>
<dbReference type="Gene3D" id="1.10.405.20">
    <property type="match status" value="1"/>
</dbReference>
<gene>
    <name evidence="1" type="ORF">SAMN03080598_02067</name>
</gene>
<evidence type="ECO:0000313" key="2">
    <source>
        <dbReference type="Proteomes" id="UP000236736"/>
    </source>
</evidence>
<keyword evidence="2" id="KW-1185">Reference proteome</keyword>
<dbReference type="InterPro" id="IPR036188">
    <property type="entry name" value="FAD/NAD-bd_sf"/>
</dbReference>
<reference evidence="2" key="1">
    <citation type="submission" date="2016-10" db="EMBL/GenBank/DDBJ databases">
        <authorList>
            <person name="Varghese N."/>
            <person name="Submissions S."/>
        </authorList>
    </citation>
    <scope>NUCLEOTIDE SEQUENCE [LARGE SCALE GENOMIC DNA]</scope>
    <source>
        <strain evidence="2">DSM 17298</strain>
    </source>
</reference>
<dbReference type="STRING" id="1120964.GCA_001313265_02826"/>
<proteinExistence type="predicted"/>
<dbReference type="AlphaFoldDB" id="A0A1H5WEA4"/>
<name>A0A1H5WEA4_9BACT</name>
<dbReference type="Gene3D" id="3.30.70.1990">
    <property type="match status" value="1"/>
</dbReference>
<protein>
    <submittedName>
        <fullName evidence="1">NAD(P)-binding Rossmann-like domain-containing protein</fullName>
    </submittedName>
</protein>
<dbReference type="GO" id="GO:0016491">
    <property type="term" value="F:oxidoreductase activity"/>
    <property type="evidence" value="ECO:0007669"/>
    <property type="project" value="TreeGrafter"/>
</dbReference>
<accession>A0A1H5WEA4</accession>
<organism evidence="1 2">
    <name type="scientific">Algoriphagus boritolerans DSM 17298 = JCM 18970</name>
    <dbReference type="NCBI Taxonomy" id="1120964"/>
    <lineage>
        <taxon>Bacteria</taxon>
        <taxon>Pseudomonadati</taxon>
        <taxon>Bacteroidota</taxon>
        <taxon>Cytophagia</taxon>
        <taxon>Cytophagales</taxon>
        <taxon>Cyclobacteriaceae</taxon>
        <taxon>Algoriphagus</taxon>
    </lineage>
</organism>
<dbReference type="OrthoDB" id="9769600at2"/>
<dbReference type="Gene3D" id="3.50.50.60">
    <property type="entry name" value="FAD/NAD(P)-binding domain"/>
    <property type="match status" value="1"/>
</dbReference>
<dbReference type="Pfam" id="PF13450">
    <property type="entry name" value="NAD_binding_8"/>
    <property type="match status" value="1"/>
</dbReference>
<dbReference type="EMBL" id="FNVR01000009">
    <property type="protein sequence ID" value="SEF97919.1"/>
    <property type="molecule type" value="Genomic_DNA"/>
</dbReference>
<evidence type="ECO:0000313" key="1">
    <source>
        <dbReference type="EMBL" id="SEF97919.1"/>
    </source>
</evidence>
<sequence>MAKISKSSRICIVGAGPSGLSVGYYLQKAGYTDVTILEKLPEVGGLCNSITYEQKSFDLGANYLTPAYKKTLAIAKDVGAKLYTETKAICYDPKTDKYRTILQHVTKNASFFSFAWQSLRYFIERKRAQKHLPVAGFAGVSQHPEIACTFKEWLKDKKLTALEPLFEIPISLMGYGRLDEIPAPYALTYMSIPTFWNMLVFGAGLPTRWPKRFIYGFQRFWQKVSWNLTVIKSAEIKKIERGNEVIIHFDVPEHNMNDKNTRTEVREFDYLIVAVPLTFNIVSNLFSDKLDLGKPCSLTDQEKRLFGKVVTNPYCMTTFIIKDLSLKRRLINILPVQKIGYPYVVTQQFPGNPLVSFYSRTTERDQPDRKGIIAAAEALILKWGRVVSEDDLFTHDRWTYFPHVPVLAIKEGFYDELEAMQGKNNTFYVGGLMAFELIEPILNYSENLVKVHFTGKE</sequence>
<dbReference type="RefSeq" id="WP_103924737.1">
    <property type="nucleotide sequence ID" value="NZ_FNVR01000009.1"/>
</dbReference>
<dbReference type="SUPFAM" id="SSF51905">
    <property type="entry name" value="FAD/NAD(P)-binding domain"/>
    <property type="match status" value="1"/>
</dbReference>